<dbReference type="CDD" id="cd02966">
    <property type="entry name" value="TlpA_like_family"/>
    <property type="match status" value="1"/>
</dbReference>
<feature type="domain" description="Thioredoxin" evidence="6">
    <location>
        <begin position="233"/>
        <end position="373"/>
    </location>
</feature>
<evidence type="ECO:0000259" key="6">
    <source>
        <dbReference type="PROSITE" id="PS51352"/>
    </source>
</evidence>
<dbReference type="GO" id="GO:0016209">
    <property type="term" value="F:antioxidant activity"/>
    <property type="evidence" value="ECO:0007669"/>
    <property type="project" value="InterPro"/>
</dbReference>
<dbReference type="InterPro" id="IPR017937">
    <property type="entry name" value="Thioredoxin_CS"/>
</dbReference>
<dbReference type="SUPFAM" id="SSF52833">
    <property type="entry name" value="Thioredoxin-like"/>
    <property type="match status" value="1"/>
</dbReference>
<evidence type="ECO:0000313" key="8">
    <source>
        <dbReference type="Proteomes" id="UP000245678"/>
    </source>
</evidence>
<evidence type="ECO:0000256" key="4">
    <source>
        <dbReference type="ARBA" id="ARBA00023284"/>
    </source>
</evidence>
<dbReference type="GO" id="GO:0016491">
    <property type="term" value="F:oxidoreductase activity"/>
    <property type="evidence" value="ECO:0007669"/>
    <property type="project" value="InterPro"/>
</dbReference>
<evidence type="ECO:0000313" key="7">
    <source>
        <dbReference type="EMBL" id="PWK80444.1"/>
    </source>
</evidence>
<dbReference type="AlphaFoldDB" id="A0A316HGZ8"/>
<keyword evidence="3" id="KW-1015">Disulfide bond</keyword>
<evidence type="ECO:0000256" key="5">
    <source>
        <dbReference type="SAM" id="SignalP"/>
    </source>
</evidence>
<protein>
    <submittedName>
        <fullName evidence="7">Peroxiredoxin</fullName>
    </submittedName>
</protein>
<dbReference type="InterPro" id="IPR050553">
    <property type="entry name" value="Thioredoxin_ResA/DsbE_sf"/>
</dbReference>
<organism evidence="7 8">
    <name type="scientific">Mucilaginibacter oryzae</name>
    <dbReference type="NCBI Taxonomy" id="468058"/>
    <lineage>
        <taxon>Bacteria</taxon>
        <taxon>Pseudomonadati</taxon>
        <taxon>Bacteroidota</taxon>
        <taxon>Sphingobacteriia</taxon>
        <taxon>Sphingobacteriales</taxon>
        <taxon>Sphingobacteriaceae</taxon>
        <taxon>Mucilaginibacter</taxon>
    </lineage>
</organism>
<dbReference type="PROSITE" id="PS00194">
    <property type="entry name" value="THIOREDOXIN_1"/>
    <property type="match status" value="1"/>
</dbReference>
<dbReference type="InterPro" id="IPR013766">
    <property type="entry name" value="Thioredoxin_domain"/>
</dbReference>
<proteinExistence type="predicted"/>
<sequence>MKKIIPLLLLLAPVAALAQAPFTVKGTGEGFKNGDKIYLTYKVDGKPQLDSAVVNNHTFGFKGTINGITPASLYQNENPMQIEVAYNSIGFYIEPGDILFTANDSLKHATISGTQTNRDLMKISAELKTLQSKYLKLTLDFEALKPEQQKDINEVAVFRKKRQTILTEMEPVKFGFISTHPGSYISLVTVLDLMRSAAPIQQVAAAYASLTPDLKASPLGKKTAANITGQLRSAVDVMAPNFTLPDTKGKLIKLSDYKGKYVLVDFWASWCLPCRAENPNIKLAYSQFKDKGFTVLGISLDDKQTEKAWTKAIKDDGLAWTQVSDLKGWKNEAAILYGITSIPANVLVDPTGKIIARDVKDRVLMDKLSELLK</sequence>
<dbReference type="Proteomes" id="UP000245678">
    <property type="component" value="Unassembled WGS sequence"/>
</dbReference>
<dbReference type="InterPro" id="IPR036249">
    <property type="entry name" value="Thioredoxin-like_sf"/>
</dbReference>
<name>A0A316HGZ8_9SPHI</name>
<gene>
    <name evidence="7" type="ORF">LX99_00911</name>
</gene>
<dbReference type="Pfam" id="PF00578">
    <property type="entry name" value="AhpC-TSA"/>
    <property type="match status" value="1"/>
</dbReference>
<dbReference type="GO" id="GO:0030313">
    <property type="term" value="C:cell envelope"/>
    <property type="evidence" value="ECO:0007669"/>
    <property type="project" value="UniProtKB-SubCell"/>
</dbReference>
<keyword evidence="8" id="KW-1185">Reference proteome</keyword>
<evidence type="ECO:0000256" key="2">
    <source>
        <dbReference type="ARBA" id="ARBA00022748"/>
    </source>
</evidence>
<dbReference type="GO" id="GO:0017004">
    <property type="term" value="P:cytochrome complex assembly"/>
    <property type="evidence" value="ECO:0007669"/>
    <property type="project" value="UniProtKB-KW"/>
</dbReference>
<reference evidence="7 8" key="1">
    <citation type="submission" date="2018-05" db="EMBL/GenBank/DDBJ databases">
        <title>Genomic Encyclopedia of Archaeal and Bacterial Type Strains, Phase II (KMG-II): from individual species to whole genera.</title>
        <authorList>
            <person name="Goeker M."/>
        </authorList>
    </citation>
    <scope>NUCLEOTIDE SEQUENCE [LARGE SCALE GENOMIC DNA]</scope>
    <source>
        <strain evidence="7 8">DSM 19975</strain>
    </source>
</reference>
<dbReference type="PANTHER" id="PTHR42852:SF6">
    <property type="entry name" value="THIOL:DISULFIDE INTERCHANGE PROTEIN DSBE"/>
    <property type="match status" value="1"/>
</dbReference>
<dbReference type="InterPro" id="IPR000866">
    <property type="entry name" value="AhpC/TSA"/>
</dbReference>
<evidence type="ECO:0000256" key="1">
    <source>
        <dbReference type="ARBA" id="ARBA00004196"/>
    </source>
</evidence>
<dbReference type="InterPro" id="IPR025380">
    <property type="entry name" value="DUF4369"/>
</dbReference>
<feature type="signal peptide" evidence="5">
    <location>
        <begin position="1"/>
        <end position="18"/>
    </location>
</feature>
<accession>A0A316HGZ8</accession>
<keyword evidence="4" id="KW-0676">Redox-active center</keyword>
<dbReference type="EMBL" id="QGHA01000001">
    <property type="protein sequence ID" value="PWK80444.1"/>
    <property type="molecule type" value="Genomic_DNA"/>
</dbReference>
<comment type="subcellular location">
    <subcellularLocation>
        <location evidence="1">Cell envelope</location>
    </subcellularLocation>
</comment>
<dbReference type="PROSITE" id="PS51352">
    <property type="entry name" value="THIOREDOXIN_2"/>
    <property type="match status" value="1"/>
</dbReference>
<dbReference type="Pfam" id="PF14289">
    <property type="entry name" value="DUF4369"/>
    <property type="match status" value="1"/>
</dbReference>
<dbReference type="PANTHER" id="PTHR42852">
    <property type="entry name" value="THIOL:DISULFIDE INTERCHANGE PROTEIN DSBE"/>
    <property type="match status" value="1"/>
</dbReference>
<dbReference type="RefSeq" id="WP_109606753.1">
    <property type="nucleotide sequence ID" value="NZ_QGHA01000001.1"/>
</dbReference>
<feature type="chain" id="PRO_5016377260" evidence="5">
    <location>
        <begin position="19"/>
        <end position="373"/>
    </location>
</feature>
<comment type="caution">
    <text evidence="7">The sequence shown here is derived from an EMBL/GenBank/DDBJ whole genome shotgun (WGS) entry which is preliminary data.</text>
</comment>
<dbReference type="Gene3D" id="3.40.30.10">
    <property type="entry name" value="Glutaredoxin"/>
    <property type="match status" value="1"/>
</dbReference>
<keyword evidence="2" id="KW-0201">Cytochrome c-type biogenesis</keyword>
<keyword evidence="5" id="KW-0732">Signal</keyword>
<evidence type="ECO:0000256" key="3">
    <source>
        <dbReference type="ARBA" id="ARBA00023157"/>
    </source>
</evidence>